<evidence type="ECO:0000313" key="1">
    <source>
        <dbReference type="EMBL" id="KZT07378.1"/>
    </source>
</evidence>
<sequence>MSDLTIEGVPLAFLQLCQSSFENAKIESNKPKDKVDQTRLTKNYPDAYTDTHGLLSGQPFIVKTGPAWPKRQDGPNAQPFRRELRPVNGHPIASSWDGILTDIEVYLKEARLAFTAVMPLGFANVGSKKPFCPLVVAIGVEPETVAFEDAKAVAASVKINILANAGFDDIDVAVWEFTTSLSGAGAKLPSLDPELDGPVTEFRHPFASTLGIAVAPLKQPGYEGSLGMFLTPGDGDELLALTAAHVARPLSIFPDNKGLSVKAADRHHEEIIALGYEAYQLGIKRIQTEVGNLQQGIKAEELRAQGLQGRLDGGAVDTNERIAPGIRAAGQNVEIAKETIKQLNLLHSHVTQYMPIRDNRCIGHVLYADPIGASSDGPDGYTRDWAVVKIGKDAFADDFQGNTIYIGDKFKEQTFLDIMFPNVADREGYGYPEHGLLRLRGVVPLDEILNPKQLDANGDPAMAVVKNGRTTGTTAGCMSGLKSLVRYYKFIDIEFTSRELTVVPYDGARGAFSDAGDSGSIIAERGGRIVALLTGGGGITNATDVTFCTPYCELEKRIKEVLPGVRLLD</sequence>
<dbReference type="SUPFAM" id="SSF50494">
    <property type="entry name" value="Trypsin-like serine proteases"/>
    <property type="match status" value="1"/>
</dbReference>
<dbReference type="InParanoid" id="A0A165EML7"/>
<dbReference type="AlphaFoldDB" id="A0A165EML7"/>
<dbReference type="EMBL" id="KV427619">
    <property type="protein sequence ID" value="KZT07378.1"/>
    <property type="molecule type" value="Genomic_DNA"/>
</dbReference>
<name>A0A165EML7_9APHY</name>
<reference evidence="1 2" key="1">
    <citation type="journal article" date="2016" name="Mol. Biol. Evol.">
        <title>Comparative Genomics of Early-Diverging Mushroom-Forming Fungi Provides Insights into the Origins of Lignocellulose Decay Capabilities.</title>
        <authorList>
            <person name="Nagy L.G."/>
            <person name="Riley R."/>
            <person name="Tritt A."/>
            <person name="Adam C."/>
            <person name="Daum C."/>
            <person name="Floudas D."/>
            <person name="Sun H."/>
            <person name="Yadav J.S."/>
            <person name="Pangilinan J."/>
            <person name="Larsson K.H."/>
            <person name="Matsuura K."/>
            <person name="Barry K."/>
            <person name="Labutti K."/>
            <person name="Kuo R."/>
            <person name="Ohm R.A."/>
            <person name="Bhattacharya S.S."/>
            <person name="Shirouzu T."/>
            <person name="Yoshinaga Y."/>
            <person name="Martin F.M."/>
            <person name="Grigoriev I.V."/>
            <person name="Hibbett D.S."/>
        </authorList>
    </citation>
    <scope>NUCLEOTIDE SEQUENCE [LARGE SCALE GENOMIC DNA]</scope>
    <source>
        <strain evidence="1 2">93-53</strain>
    </source>
</reference>
<dbReference type="OrthoDB" id="5424209at2759"/>
<accession>A0A165EML7</accession>
<keyword evidence="2" id="KW-1185">Reference proteome</keyword>
<dbReference type="InterPro" id="IPR009003">
    <property type="entry name" value="Peptidase_S1_PA"/>
</dbReference>
<organism evidence="1 2">
    <name type="scientific">Laetiporus sulphureus 93-53</name>
    <dbReference type="NCBI Taxonomy" id="1314785"/>
    <lineage>
        <taxon>Eukaryota</taxon>
        <taxon>Fungi</taxon>
        <taxon>Dikarya</taxon>
        <taxon>Basidiomycota</taxon>
        <taxon>Agaricomycotina</taxon>
        <taxon>Agaricomycetes</taxon>
        <taxon>Polyporales</taxon>
        <taxon>Laetiporus</taxon>
    </lineage>
</organism>
<gene>
    <name evidence="1" type="ORF">LAESUDRAFT_108521</name>
</gene>
<dbReference type="RefSeq" id="XP_040765118.1">
    <property type="nucleotide sequence ID" value="XM_040901188.1"/>
</dbReference>
<dbReference type="GeneID" id="63818220"/>
<proteinExistence type="predicted"/>
<dbReference type="Proteomes" id="UP000076871">
    <property type="component" value="Unassembled WGS sequence"/>
</dbReference>
<protein>
    <submittedName>
        <fullName evidence="1">Uncharacterized protein</fullName>
    </submittedName>
</protein>
<evidence type="ECO:0000313" key="2">
    <source>
        <dbReference type="Proteomes" id="UP000076871"/>
    </source>
</evidence>